<dbReference type="GO" id="GO:0006520">
    <property type="term" value="P:amino acid metabolic process"/>
    <property type="evidence" value="ECO:0007669"/>
    <property type="project" value="InterPro"/>
</dbReference>
<feature type="binding site" evidence="9">
    <location>
        <position position="174"/>
    </location>
    <ligand>
        <name>Zn(2+)</name>
        <dbReference type="ChEBI" id="CHEBI:29105"/>
        <label>2</label>
    </ligand>
</feature>
<dbReference type="EC" id="3.5.1.14" evidence="2"/>
<dbReference type="Gene3D" id="3.30.70.360">
    <property type="match status" value="1"/>
</dbReference>
<dbReference type="FunFam" id="1.10.150.900:FF:000001">
    <property type="entry name" value="Aminoacylase-1, putative"/>
    <property type="match status" value="1"/>
</dbReference>
<evidence type="ECO:0000256" key="10">
    <source>
        <dbReference type="SAM" id="SignalP"/>
    </source>
</evidence>
<dbReference type="InterPro" id="IPR052083">
    <property type="entry name" value="Aminoacylase-1_M20A"/>
</dbReference>
<evidence type="ECO:0000256" key="5">
    <source>
        <dbReference type="ARBA" id="ARBA00022801"/>
    </source>
</evidence>
<dbReference type="Proteomes" id="UP000663760">
    <property type="component" value="Chromosome 14"/>
</dbReference>
<comment type="cofactor">
    <cofactor evidence="9">
        <name>Zn(2+)</name>
        <dbReference type="ChEBI" id="CHEBI:29105"/>
    </cofactor>
    <text evidence="9">Binds 2 Zn(2+) ions per subunit.</text>
</comment>
<evidence type="ECO:0000256" key="6">
    <source>
        <dbReference type="ARBA" id="ARBA00022833"/>
    </source>
</evidence>
<sequence length="450" mass="48884">MAKSRGSFIGGVLPLLFLLACATPAVVADGGEDDGGAISRFQQYLQINTAHPTPDYAGAGEFILSLARELALGSEVLEFVPGKPLFLLKWAGRDASLPAVLLNSHTDVVPVEAHKWSRSPFAASIDPETGNIYARGSQDMKSVGIQYLEAIRRLKAAGFVPDRTIYLSFVPDEEIGGRDGAEAFAVSDKFRDIGVGFVLDEGLPSAGGEYRVFHGERSPWWTVIKAFGAPGHGAKLYDNSAMENLVKSLEVIRRFRAAQFRLFNAGEKAEGEVISVNMVYLKAGTPSPTGFVMNLQPSEAEAGLDIRVPPNVDTEALVRRIADEWAPSSRNMTFEFKVKVPVEDMYGKPAITPVDSSNPWWALLEDAVKKAGGKLSKPEIFPASTDARSFRQLGLPAIGFSPIANTPSLLHDHDEYLGKAEYLKGITVYESIIRAFGSYTLEGSRTKDEL</sequence>
<keyword evidence="12" id="KW-1185">Reference proteome</keyword>
<accession>A0A7I8LDX1</accession>
<dbReference type="FunFam" id="3.40.630.10:FF:000019">
    <property type="entry name" value="Aminoacylase 1"/>
    <property type="match status" value="1"/>
</dbReference>
<dbReference type="SUPFAM" id="SSF53187">
    <property type="entry name" value="Zn-dependent exopeptidases"/>
    <property type="match status" value="1"/>
</dbReference>
<feature type="active site" evidence="8">
    <location>
        <position position="107"/>
    </location>
</feature>
<dbReference type="FunFam" id="3.30.70.360:FF:000009">
    <property type="entry name" value="aminoacylase-1 isoform X1"/>
    <property type="match status" value="1"/>
</dbReference>
<feature type="binding site" evidence="9">
    <location>
        <position position="201"/>
    </location>
    <ligand>
        <name>Zn(2+)</name>
        <dbReference type="ChEBI" id="CHEBI:29105"/>
        <label>1</label>
    </ligand>
</feature>
<keyword evidence="10" id="KW-0732">Signal</keyword>
<evidence type="ECO:0000256" key="7">
    <source>
        <dbReference type="ARBA" id="ARBA00029656"/>
    </source>
</evidence>
<dbReference type="Gene3D" id="1.10.150.900">
    <property type="match status" value="1"/>
</dbReference>
<reference evidence="11" key="1">
    <citation type="submission" date="2020-02" db="EMBL/GenBank/DDBJ databases">
        <authorList>
            <person name="Scholz U."/>
            <person name="Mascher M."/>
            <person name="Fiebig A."/>
        </authorList>
    </citation>
    <scope>NUCLEOTIDE SEQUENCE</scope>
</reference>
<dbReference type="NCBIfam" id="TIGR01880">
    <property type="entry name" value="Ac-peptdase-euk"/>
    <property type="match status" value="1"/>
</dbReference>
<evidence type="ECO:0000313" key="12">
    <source>
        <dbReference type="Proteomes" id="UP000663760"/>
    </source>
</evidence>
<dbReference type="Gene3D" id="3.40.630.10">
    <property type="entry name" value="Zn peptidases"/>
    <property type="match status" value="1"/>
</dbReference>
<name>A0A7I8LDX1_SPIIN</name>
<dbReference type="GO" id="GO:0004046">
    <property type="term" value="F:aminoacylase activity"/>
    <property type="evidence" value="ECO:0007669"/>
    <property type="project" value="UniProtKB-EC"/>
</dbReference>
<keyword evidence="6 9" id="KW-0862">Zinc</keyword>
<feature type="active site" description="Proton acceptor" evidence="8">
    <location>
        <position position="173"/>
    </location>
</feature>
<dbReference type="PIRSF" id="PIRSF036696">
    <property type="entry name" value="ACY-1"/>
    <property type="match status" value="1"/>
</dbReference>
<dbReference type="GO" id="GO:0005737">
    <property type="term" value="C:cytoplasm"/>
    <property type="evidence" value="ECO:0007669"/>
    <property type="project" value="UniProtKB-SubCell"/>
</dbReference>
<keyword evidence="4 9" id="KW-0479">Metal-binding</keyword>
<dbReference type="AlphaFoldDB" id="A0A7I8LDX1"/>
<feature type="signal peptide" evidence="10">
    <location>
        <begin position="1"/>
        <end position="28"/>
    </location>
</feature>
<protein>
    <recommendedName>
        <fullName evidence="2">N-acyl-aliphatic-L-amino acid amidohydrolase</fullName>
        <ecNumber evidence="2">3.5.1.14</ecNumber>
    </recommendedName>
    <alternativeName>
        <fullName evidence="7">N-acyl-L-amino-acid amidohydrolase</fullName>
    </alternativeName>
</protein>
<gene>
    <name evidence="11" type="ORF">SI8410_14018690</name>
</gene>
<evidence type="ECO:0000256" key="1">
    <source>
        <dbReference type="ARBA" id="ARBA00004496"/>
    </source>
</evidence>
<proteinExistence type="predicted"/>
<dbReference type="PROSITE" id="PS00758">
    <property type="entry name" value="ARGE_DAPE_CPG2_1"/>
    <property type="match status" value="1"/>
</dbReference>
<dbReference type="PANTHER" id="PTHR45892:SF1">
    <property type="entry name" value="AMINOACYLASE-1"/>
    <property type="match status" value="1"/>
</dbReference>
<feature type="binding site" evidence="9">
    <location>
        <position position="411"/>
    </location>
    <ligand>
        <name>Zn(2+)</name>
        <dbReference type="ChEBI" id="CHEBI:29105"/>
        <label>2</label>
    </ligand>
</feature>
<dbReference type="PANTHER" id="PTHR45892">
    <property type="entry name" value="AMINOACYLASE-1"/>
    <property type="match status" value="1"/>
</dbReference>
<dbReference type="PROSITE" id="PS51257">
    <property type="entry name" value="PROKAR_LIPOPROTEIN"/>
    <property type="match status" value="1"/>
</dbReference>
<dbReference type="PROSITE" id="PS00759">
    <property type="entry name" value="ARGE_DAPE_CPG2_2"/>
    <property type="match status" value="1"/>
</dbReference>
<dbReference type="Pfam" id="PF01546">
    <property type="entry name" value="Peptidase_M20"/>
    <property type="match status" value="1"/>
</dbReference>
<evidence type="ECO:0000256" key="8">
    <source>
        <dbReference type="PIRSR" id="PIRSR036696-1"/>
    </source>
</evidence>
<keyword evidence="3" id="KW-0963">Cytoplasm</keyword>
<feature type="chain" id="PRO_5029498810" description="N-acyl-aliphatic-L-amino acid amidohydrolase" evidence="10">
    <location>
        <begin position="29"/>
        <end position="450"/>
    </location>
</feature>
<keyword evidence="5" id="KW-0378">Hydrolase</keyword>
<feature type="binding site" evidence="9">
    <location>
        <position position="139"/>
    </location>
    <ligand>
        <name>Zn(2+)</name>
        <dbReference type="ChEBI" id="CHEBI:29105"/>
        <label>1</label>
    </ligand>
</feature>
<feature type="binding site" evidence="9">
    <location>
        <position position="139"/>
    </location>
    <ligand>
        <name>Zn(2+)</name>
        <dbReference type="ChEBI" id="CHEBI:29105"/>
        <label>2</label>
    </ligand>
</feature>
<comment type="subcellular location">
    <subcellularLocation>
        <location evidence="1">Cytoplasm</location>
    </subcellularLocation>
</comment>
<evidence type="ECO:0000256" key="2">
    <source>
        <dbReference type="ARBA" id="ARBA00011913"/>
    </source>
</evidence>
<dbReference type="InterPro" id="IPR010159">
    <property type="entry name" value="N-acyl_aa_amidohydrolase"/>
</dbReference>
<feature type="binding site" evidence="9">
    <location>
        <position position="105"/>
    </location>
    <ligand>
        <name>Zn(2+)</name>
        <dbReference type="ChEBI" id="CHEBI:29105"/>
        <label>1</label>
    </ligand>
</feature>
<evidence type="ECO:0000256" key="4">
    <source>
        <dbReference type="ARBA" id="ARBA00022723"/>
    </source>
</evidence>
<evidence type="ECO:0000313" key="11">
    <source>
        <dbReference type="EMBL" id="CAA7408012.1"/>
    </source>
</evidence>
<dbReference type="GO" id="GO:0046872">
    <property type="term" value="F:metal ion binding"/>
    <property type="evidence" value="ECO:0007669"/>
    <property type="project" value="UniProtKB-KW"/>
</dbReference>
<dbReference type="InterPro" id="IPR001261">
    <property type="entry name" value="ArgE/DapE_CS"/>
</dbReference>
<dbReference type="EMBL" id="LR746277">
    <property type="protein sequence ID" value="CAA7408012.1"/>
    <property type="molecule type" value="Genomic_DNA"/>
</dbReference>
<evidence type="ECO:0000256" key="3">
    <source>
        <dbReference type="ARBA" id="ARBA00022490"/>
    </source>
</evidence>
<evidence type="ECO:0000256" key="9">
    <source>
        <dbReference type="PIRSR" id="PIRSR036696-2"/>
    </source>
</evidence>
<organism evidence="11 12">
    <name type="scientific">Spirodela intermedia</name>
    <name type="common">Intermediate duckweed</name>
    <dbReference type="NCBI Taxonomy" id="51605"/>
    <lineage>
        <taxon>Eukaryota</taxon>
        <taxon>Viridiplantae</taxon>
        <taxon>Streptophyta</taxon>
        <taxon>Embryophyta</taxon>
        <taxon>Tracheophyta</taxon>
        <taxon>Spermatophyta</taxon>
        <taxon>Magnoliopsida</taxon>
        <taxon>Liliopsida</taxon>
        <taxon>Araceae</taxon>
        <taxon>Lemnoideae</taxon>
        <taxon>Spirodela</taxon>
    </lineage>
</organism>
<dbReference type="InterPro" id="IPR002933">
    <property type="entry name" value="Peptidase_M20"/>
</dbReference>
<dbReference type="OrthoDB" id="3064516at2759"/>